<dbReference type="GO" id="GO:0006720">
    <property type="term" value="P:isoprenoid metabolic process"/>
    <property type="evidence" value="ECO:0007669"/>
    <property type="project" value="UniProtKB-ARBA"/>
</dbReference>
<accession>A0ABD2ZAA6</accession>
<dbReference type="Proteomes" id="UP001630127">
    <property type="component" value="Unassembled WGS sequence"/>
</dbReference>
<keyword evidence="4" id="KW-0456">Lyase</keyword>
<dbReference type="GO" id="GO:0046872">
    <property type="term" value="F:metal ion binding"/>
    <property type="evidence" value="ECO:0007669"/>
    <property type="project" value="UniProtKB-KW"/>
</dbReference>
<dbReference type="Pfam" id="PF03936">
    <property type="entry name" value="Terpene_synth_C"/>
    <property type="match status" value="1"/>
</dbReference>
<comment type="caution">
    <text evidence="7">The sequence shown here is derived from an EMBL/GenBank/DDBJ whole genome shotgun (WGS) entry which is preliminary data.</text>
</comment>
<evidence type="ECO:0000259" key="6">
    <source>
        <dbReference type="Pfam" id="PF03936"/>
    </source>
</evidence>
<sequence>MVLADAAVPLHNQGEILRPFADFPEDILADRFDSFTEDIQVHDMYAKETETLKQEIRSMLVANESAILEKLNLIDVVEWLGISYHFEGEIAEQLEEIFDVYANRESYPESYDLFTAALHFRLFRQHGFSISERTHKQRHKGFAKPEAAQVRTHKGIILEEALAFATTNLKHEALHTSHNLAKQVKYTLKQALPKCIQLAIISLSMRKTNLGINYFEAIDDTYDSYGSLDELKTFTEAIERWDAIEVDRLPIYMRTSYMSLLNVSDGVDKELTGQQRSYAADK</sequence>
<feature type="domain" description="Terpene synthase N-terminal" evidence="5">
    <location>
        <begin position="34"/>
        <end position="133"/>
    </location>
</feature>
<dbReference type="InterPro" id="IPR036965">
    <property type="entry name" value="Terpene_synth_N_sf"/>
</dbReference>
<proteinExistence type="predicted"/>
<dbReference type="InterPro" id="IPR005630">
    <property type="entry name" value="Terpene_synthase_metal-bd"/>
</dbReference>
<dbReference type="Gene3D" id="1.50.10.130">
    <property type="entry name" value="Terpene synthase, N-terminal domain"/>
    <property type="match status" value="1"/>
</dbReference>
<dbReference type="Gene3D" id="1.10.600.10">
    <property type="entry name" value="Farnesyl Diphosphate Synthase"/>
    <property type="match status" value="2"/>
</dbReference>
<dbReference type="Pfam" id="PF01397">
    <property type="entry name" value="Terpene_synth"/>
    <property type="match status" value="1"/>
</dbReference>
<dbReference type="EMBL" id="JBJUIK010000010">
    <property type="protein sequence ID" value="KAL3516404.1"/>
    <property type="molecule type" value="Genomic_DNA"/>
</dbReference>
<dbReference type="SUPFAM" id="SSF48239">
    <property type="entry name" value="Terpenoid cyclases/Protein prenyltransferases"/>
    <property type="match status" value="1"/>
</dbReference>
<dbReference type="InterPro" id="IPR008949">
    <property type="entry name" value="Isoprenoid_synthase_dom_sf"/>
</dbReference>
<dbReference type="SUPFAM" id="SSF48576">
    <property type="entry name" value="Terpenoid synthases"/>
    <property type="match status" value="1"/>
</dbReference>
<dbReference type="AlphaFoldDB" id="A0ABD2ZAA6"/>
<gene>
    <name evidence="7" type="ORF">ACH5RR_023306</name>
</gene>
<evidence type="ECO:0000313" key="8">
    <source>
        <dbReference type="Proteomes" id="UP001630127"/>
    </source>
</evidence>
<feature type="domain" description="Terpene synthase metal-binding" evidence="6">
    <location>
        <begin position="216"/>
        <end position="278"/>
    </location>
</feature>
<protein>
    <submittedName>
        <fullName evidence="7">Uncharacterized protein</fullName>
    </submittedName>
</protein>
<dbReference type="InterPro" id="IPR050148">
    <property type="entry name" value="Terpene_synthase-like"/>
</dbReference>
<reference evidence="7 8" key="1">
    <citation type="submission" date="2024-11" db="EMBL/GenBank/DDBJ databases">
        <title>A near-complete genome assembly of Cinchona calisaya.</title>
        <authorList>
            <person name="Lian D.C."/>
            <person name="Zhao X.W."/>
            <person name="Wei L."/>
        </authorList>
    </citation>
    <scope>NUCLEOTIDE SEQUENCE [LARGE SCALE GENOMIC DNA]</scope>
    <source>
        <tissue evidence="7">Nenye</tissue>
    </source>
</reference>
<evidence type="ECO:0000256" key="2">
    <source>
        <dbReference type="ARBA" id="ARBA00022723"/>
    </source>
</evidence>
<name>A0ABD2ZAA6_9GENT</name>
<dbReference type="InterPro" id="IPR008930">
    <property type="entry name" value="Terpenoid_cyclase/PrenylTrfase"/>
</dbReference>
<dbReference type="GO" id="GO:0016838">
    <property type="term" value="F:carbon-oxygen lyase activity, acting on phosphates"/>
    <property type="evidence" value="ECO:0007669"/>
    <property type="project" value="UniProtKB-ARBA"/>
</dbReference>
<dbReference type="InterPro" id="IPR001906">
    <property type="entry name" value="Terpene_synth_N"/>
</dbReference>
<keyword evidence="2" id="KW-0479">Metal-binding</keyword>
<dbReference type="PANTHER" id="PTHR31225">
    <property type="entry name" value="OS04G0344100 PROTEIN-RELATED"/>
    <property type="match status" value="1"/>
</dbReference>
<evidence type="ECO:0000256" key="3">
    <source>
        <dbReference type="ARBA" id="ARBA00022842"/>
    </source>
</evidence>
<dbReference type="PANTHER" id="PTHR31225:SF93">
    <property type="entry name" value="ALPHA-HUMULENE_(-)-(E)-BETA-CARYOPHYLLENE SYNTHASE"/>
    <property type="match status" value="1"/>
</dbReference>
<organism evidence="7 8">
    <name type="scientific">Cinchona calisaya</name>
    <dbReference type="NCBI Taxonomy" id="153742"/>
    <lineage>
        <taxon>Eukaryota</taxon>
        <taxon>Viridiplantae</taxon>
        <taxon>Streptophyta</taxon>
        <taxon>Embryophyta</taxon>
        <taxon>Tracheophyta</taxon>
        <taxon>Spermatophyta</taxon>
        <taxon>Magnoliopsida</taxon>
        <taxon>eudicotyledons</taxon>
        <taxon>Gunneridae</taxon>
        <taxon>Pentapetalae</taxon>
        <taxon>asterids</taxon>
        <taxon>lamiids</taxon>
        <taxon>Gentianales</taxon>
        <taxon>Rubiaceae</taxon>
        <taxon>Cinchonoideae</taxon>
        <taxon>Cinchoneae</taxon>
        <taxon>Cinchona</taxon>
    </lineage>
</organism>
<keyword evidence="8" id="KW-1185">Reference proteome</keyword>
<evidence type="ECO:0000256" key="1">
    <source>
        <dbReference type="ARBA" id="ARBA00004721"/>
    </source>
</evidence>
<evidence type="ECO:0000313" key="7">
    <source>
        <dbReference type="EMBL" id="KAL3516404.1"/>
    </source>
</evidence>
<evidence type="ECO:0000256" key="4">
    <source>
        <dbReference type="ARBA" id="ARBA00023239"/>
    </source>
</evidence>
<evidence type="ECO:0000259" key="5">
    <source>
        <dbReference type="Pfam" id="PF01397"/>
    </source>
</evidence>
<keyword evidence="3" id="KW-0460">Magnesium</keyword>
<comment type="pathway">
    <text evidence="1">Secondary metabolite biosynthesis; terpenoid biosynthesis.</text>
</comment>